<evidence type="ECO:0000256" key="4">
    <source>
        <dbReference type="ARBA" id="ARBA00022946"/>
    </source>
</evidence>
<dbReference type="InterPro" id="IPR011659">
    <property type="entry name" value="WD40"/>
</dbReference>
<reference evidence="7 8" key="1">
    <citation type="submission" date="2018-05" db="EMBL/GenBank/DDBJ databases">
        <title>Rhodohalobacter halophilus gen. nov., sp. nov., a moderately halophilic member of the family Balneolaceae.</title>
        <authorList>
            <person name="Liu Z.-W."/>
        </authorList>
    </citation>
    <scope>NUCLEOTIDE SEQUENCE [LARGE SCALE GENOMIC DNA]</scope>
    <source>
        <strain evidence="7 8">8A47</strain>
    </source>
</reference>
<dbReference type="InterPro" id="IPR029058">
    <property type="entry name" value="AB_hydrolase_fold"/>
</dbReference>
<dbReference type="GO" id="GO:0006508">
    <property type="term" value="P:proteolysis"/>
    <property type="evidence" value="ECO:0007669"/>
    <property type="project" value="UniProtKB-KW"/>
</dbReference>
<sequence length="813" mass="91779">MKRSILLLFLFLPFIFADALAQDGYMTPSQNLVDLVDGARNPSVSFSPDRNIMLLQDVPSLPSIEEMAQPQLRLAGIRINPNTNGPSRSGYVTGFTLRDMSTGRDRTISGLPENPVITNVSWSPDGSHIAFLLTKTDRLELWVANVEQARAWRLVNGKVNDTYYGSPMSWTEDGESLLVKFVPEGRGEAPVREMVPEGPVIQENTGGARPARTYQDLLEDTHDEDLFDYYFMAQLAEVNLDGSLKMIGSPAIYRTADLSPDGEYILVNKTERPYSYRVPAYRFPQNIQIWDRDGNMVHQFAELPLADDVPIAFSSTTEGPRSVSWRNDAPATLTWVEALDGGDPSVDVSMRDRIYQHEAPFRGNPTELFEVAYRYAGIMWSEEDFALVSEYWRADRHVRTWKIYPDNPSREAELIFDRSTEDRYGDPGSPEMKRSQYGTWVLHTVDDGNTLLLTGTGATPEGNRPFLRKYNLETGETTELWRSEAPYYEFIVTLLDDEGMQAITRRESVSVQPNYYVRDIESGDLDQITEFEHPTPQLKDVYKEFIQYEREDGVNLSATLYLPPGYDKDRDGPLPVLVWAYPREFRSADAAGQVADSPYRFAGMSYWGPHFALTQGFAVVENATMPIVGEGDANPNDTFVEQLIMSAEAVVNEMDSRGVGDPDRFAIGGHSYGAFMTANLLAHSRIFKAGIARSGAYNRTLTPFGFQAEPRNFWRADHIYLSMSPFMHADGIKDPILFIHGMEDNNSGTFPMQSERMYAAVSGLGGIARLVMLPEESHGYRARESVLHMLYEQSEWLNTYVRGIEQIDDVINR</sequence>
<evidence type="ECO:0000256" key="5">
    <source>
        <dbReference type="SAM" id="SignalP"/>
    </source>
</evidence>
<dbReference type="PANTHER" id="PTHR42776:SF28">
    <property type="entry name" value="GLUTAMYL ENDOPEPTIDASE, CHLOROPLASTIC-RELATED"/>
    <property type="match status" value="1"/>
</dbReference>
<evidence type="ECO:0000313" key="8">
    <source>
        <dbReference type="Proteomes" id="UP000245533"/>
    </source>
</evidence>
<feature type="chain" id="PRO_5016377778" evidence="5">
    <location>
        <begin position="22"/>
        <end position="813"/>
    </location>
</feature>
<protein>
    <submittedName>
        <fullName evidence="7">S9 family peptidase</fullName>
    </submittedName>
</protein>
<keyword evidence="5" id="KW-0732">Signal</keyword>
<keyword evidence="2" id="KW-0378">Hydrolase</keyword>
<dbReference type="OrthoDB" id="6388416at2"/>
<dbReference type="EMBL" id="QGGB01000002">
    <property type="protein sequence ID" value="PWN07876.1"/>
    <property type="molecule type" value="Genomic_DNA"/>
</dbReference>
<dbReference type="SUPFAM" id="SSF53474">
    <property type="entry name" value="alpha/beta-Hydrolases"/>
    <property type="match status" value="1"/>
</dbReference>
<dbReference type="SUPFAM" id="SSF82171">
    <property type="entry name" value="DPP6 N-terminal domain-like"/>
    <property type="match status" value="1"/>
</dbReference>
<dbReference type="PANTHER" id="PTHR42776">
    <property type="entry name" value="SERINE PEPTIDASE S9 FAMILY MEMBER"/>
    <property type="match status" value="1"/>
</dbReference>
<keyword evidence="4" id="KW-0809">Transit peptide</keyword>
<dbReference type="Pfam" id="PF07676">
    <property type="entry name" value="PD40"/>
    <property type="match status" value="1"/>
</dbReference>
<dbReference type="Gene3D" id="2.120.10.30">
    <property type="entry name" value="TolB, C-terminal domain"/>
    <property type="match status" value="1"/>
</dbReference>
<dbReference type="InterPro" id="IPR011042">
    <property type="entry name" value="6-blade_b-propeller_TolB-like"/>
</dbReference>
<name>A0A316U3A2_9BACT</name>
<keyword evidence="1" id="KW-0645">Protease</keyword>
<dbReference type="GO" id="GO:0004252">
    <property type="term" value="F:serine-type endopeptidase activity"/>
    <property type="evidence" value="ECO:0007669"/>
    <property type="project" value="TreeGrafter"/>
</dbReference>
<evidence type="ECO:0000259" key="6">
    <source>
        <dbReference type="Pfam" id="PF00326"/>
    </source>
</evidence>
<evidence type="ECO:0000256" key="2">
    <source>
        <dbReference type="ARBA" id="ARBA00022801"/>
    </source>
</evidence>
<evidence type="ECO:0000256" key="3">
    <source>
        <dbReference type="ARBA" id="ARBA00022825"/>
    </source>
</evidence>
<comment type="caution">
    <text evidence="7">The sequence shown here is derived from an EMBL/GenBank/DDBJ whole genome shotgun (WGS) entry which is preliminary data.</text>
</comment>
<gene>
    <name evidence="7" type="ORF">DDZ15_02375</name>
</gene>
<dbReference type="FunFam" id="3.40.50.1820:FF:000049">
    <property type="entry name" value="probable glutamyl endopeptidase, chloroplastic"/>
    <property type="match status" value="1"/>
</dbReference>
<evidence type="ECO:0000256" key="1">
    <source>
        <dbReference type="ARBA" id="ARBA00022670"/>
    </source>
</evidence>
<keyword evidence="8" id="KW-1185">Reference proteome</keyword>
<dbReference type="RefSeq" id="WP_109644446.1">
    <property type="nucleotide sequence ID" value="NZ_QGGB01000002.1"/>
</dbReference>
<dbReference type="Pfam" id="PF00326">
    <property type="entry name" value="Peptidase_S9"/>
    <property type="match status" value="1"/>
</dbReference>
<dbReference type="Proteomes" id="UP000245533">
    <property type="component" value="Unassembled WGS sequence"/>
</dbReference>
<keyword evidence="3" id="KW-0720">Serine protease</keyword>
<proteinExistence type="predicted"/>
<evidence type="ECO:0000313" key="7">
    <source>
        <dbReference type="EMBL" id="PWN07876.1"/>
    </source>
</evidence>
<feature type="domain" description="Peptidase S9 prolyl oligopeptidase catalytic" evidence="6">
    <location>
        <begin position="649"/>
        <end position="801"/>
    </location>
</feature>
<feature type="signal peptide" evidence="5">
    <location>
        <begin position="1"/>
        <end position="21"/>
    </location>
</feature>
<accession>A0A316U3A2</accession>
<organism evidence="7 8">
    <name type="scientific">Rhodohalobacter mucosus</name>
    <dbReference type="NCBI Taxonomy" id="2079485"/>
    <lineage>
        <taxon>Bacteria</taxon>
        <taxon>Pseudomonadati</taxon>
        <taxon>Balneolota</taxon>
        <taxon>Balneolia</taxon>
        <taxon>Balneolales</taxon>
        <taxon>Balneolaceae</taxon>
        <taxon>Rhodohalobacter</taxon>
    </lineage>
</organism>
<dbReference type="Gene3D" id="3.40.50.1820">
    <property type="entry name" value="alpha/beta hydrolase"/>
    <property type="match status" value="1"/>
</dbReference>
<dbReference type="AlphaFoldDB" id="A0A316U3A2"/>
<dbReference type="InterPro" id="IPR001375">
    <property type="entry name" value="Peptidase_S9_cat"/>
</dbReference>